<reference evidence="1 2" key="1">
    <citation type="journal article" date="2018" name="Nat. Ecol. Evol.">
        <title>Shark genomes provide insights into elasmobranch evolution and the origin of vertebrates.</title>
        <authorList>
            <person name="Hara Y"/>
            <person name="Yamaguchi K"/>
            <person name="Onimaru K"/>
            <person name="Kadota M"/>
            <person name="Koyanagi M"/>
            <person name="Keeley SD"/>
            <person name="Tatsumi K"/>
            <person name="Tanaka K"/>
            <person name="Motone F"/>
            <person name="Kageyama Y"/>
            <person name="Nozu R"/>
            <person name="Adachi N"/>
            <person name="Nishimura O"/>
            <person name="Nakagawa R"/>
            <person name="Tanegashima C"/>
            <person name="Kiyatake I"/>
            <person name="Matsumoto R"/>
            <person name="Murakumo K"/>
            <person name="Nishida K"/>
            <person name="Terakita A"/>
            <person name="Kuratani S"/>
            <person name="Sato K"/>
            <person name="Hyodo S Kuraku.S."/>
        </authorList>
    </citation>
    <scope>NUCLEOTIDE SEQUENCE [LARGE SCALE GENOMIC DNA]</scope>
</reference>
<keyword evidence="2" id="KW-1185">Reference proteome</keyword>
<proteinExistence type="predicted"/>
<feature type="non-terminal residue" evidence="1">
    <location>
        <position position="63"/>
    </location>
</feature>
<accession>A0A401QG91</accession>
<dbReference type="EMBL" id="BFAA01072599">
    <property type="protein sequence ID" value="GCB84438.1"/>
    <property type="molecule type" value="Genomic_DNA"/>
</dbReference>
<evidence type="ECO:0000313" key="1">
    <source>
        <dbReference type="EMBL" id="GCB84438.1"/>
    </source>
</evidence>
<gene>
    <name evidence="1" type="ORF">scyTo_0025130</name>
</gene>
<dbReference type="Proteomes" id="UP000288216">
    <property type="component" value="Unassembled WGS sequence"/>
</dbReference>
<comment type="caution">
    <text evidence="1">The sequence shown here is derived from an EMBL/GenBank/DDBJ whole genome shotgun (WGS) entry which is preliminary data.</text>
</comment>
<name>A0A401QG91_SCYTO</name>
<evidence type="ECO:0000313" key="2">
    <source>
        <dbReference type="Proteomes" id="UP000288216"/>
    </source>
</evidence>
<organism evidence="1 2">
    <name type="scientific">Scyliorhinus torazame</name>
    <name type="common">Cloudy catshark</name>
    <name type="synonym">Catulus torazame</name>
    <dbReference type="NCBI Taxonomy" id="75743"/>
    <lineage>
        <taxon>Eukaryota</taxon>
        <taxon>Metazoa</taxon>
        <taxon>Chordata</taxon>
        <taxon>Craniata</taxon>
        <taxon>Vertebrata</taxon>
        <taxon>Chondrichthyes</taxon>
        <taxon>Elasmobranchii</taxon>
        <taxon>Galeomorphii</taxon>
        <taxon>Galeoidea</taxon>
        <taxon>Carcharhiniformes</taxon>
        <taxon>Scyliorhinidae</taxon>
        <taxon>Scyliorhinus</taxon>
    </lineage>
</organism>
<protein>
    <submittedName>
        <fullName evidence="1">Uncharacterized protein</fullName>
    </submittedName>
</protein>
<dbReference type="AlphaFoldDB" id="A0A401QG91"/>
<sequence length="63" mass="7136">MRHAAPDKDGICPLLTIHCFNPGTQPHFQEFCAGAEWHWQFAKESGYYFARHRSETTAGIAAE</sequence>